<protein>
    <submittedName>
        <fullName evidence="1">Uncharacterized protein</fullName>
    </submittedName>
</protein>
<dbReference type="Proteomes" id="UP000005156">
    <property type="component" value="Unassembled WGS sequence"/>
</dbReference>
<sequence>MRLASSFPRLSFRQKQTAPITNERSGWKDIYPKRLTLRRAT</sequence>
<proteinExistence type="predicted"/>
<reference evidence="1 2" key="1">
    <citation type="submission" date="2011-02" db="EMBL/GenBank/DDBJ databases">
        <authorList>
            <person name="Weinstock G."/>
            <person name="Sodergren E."/>
            <person name="Clifton S."/>
            <person name="Fulton L."/>
            <person name="Fulton B."/>
            <person name="Courtney L."/>
            <person name="Fronick C."/>
            <person name="Harrison M."/>
            <person name="Strong C."/>
            <person name="Farmer C."/>
            <person name="Delahaunty K."/>
            <person name="Markovic C."/>
            <person name="Hall O."/>
            <person name="Minx P."/>
            <person name="Tomlinson C."/>
            <person name="Mitreva M."/>
            <person name="Hou S."/>
            <person name="Chen J."/>
            <person name="Wollam A."/>
            <person name="Pepin K.H."/>
            <person name="Johnson M."/>
            <person name="Bhonagiri V."/>
            <person name="Zhang X."/>
            <person name="Suruliraj S."/>
            <person name="Warren W."/>
            <person name="Chinwalla A."/>
            <person name="Mardis E.R."/>
            <person name="Wilson R.K."/>
        </authorList>
    </citation>
    <scope>NUCLEOTIDE SEQUENCE [LARGE SCALE GENOMIC DNA]</scope>
    <source>
        <strain evidence="1 2">YIT 11859</strain>
    </source>
</reference>
<dbReference type="AlphaFoldDB" id="F3QGS1"/>
<dbReference type="EMBL" id="AFBP01000003">
    <property type="protein sequence ID" value="EGG57781.1"/>
    <property type="molecule type" value="Genomic_DNA"/>
</dbReference>
<evidence type="ECO:0000313" key="1">
    <source>
        <dbReference type="EMBL" id="EGG57781.1"/>
    </source>
</evidence>
<gene>
    <name evidence="1" type="ORF">HMPREF9439_00110</name>
</gene>
<organism evidence="1 2">
    <name type="scientific">Parasutterella excrementihominis YIT 11859</name>
    <dbReference type="NCBI Taxonomy" id="762966"/>
    <lineage>
        <taxon>Bacteria</taxon>
        <taxon>Pseudomonadati</taxon>
        <taxon>Pseudomonadota</taxon>
        <taxon>Betaproteobacteria</taxon>
        <taxon>Burkholderiales</taxon>
        <taxon>Sutterellaceae</taxon>
        <taxon>Parasutterella</taxon>
    </lineage>
</organism>
<comment type="caution">
    <text evidence="1">The sequence shown here is derived from an EMBL/GenBank/DDBJ whole genome shotgun (WGS) entry which is preliminary data.</text>
</comment>
<keyword evidence="2" id="KW-1185">Reference proteome</keyword>
<evidence type="ECO:0000313" key="2">
    <source>
        <dbReference type="Proteomes" id="UP000005156"/>
    </source>
</evidence>
<dbReference type="HOGENOM" id="CLU_3273947_0_0_4"/>
<accession>F3QGS1</accession>
<name>F3QGS1_9BURK</name>